<dbReference type="GeneID" id="6077395"/>
<keyword evidence="2" id="KW-1185">Reference proteome</keyword>
<dbReference type="InParanoid" id="B0DDI1"/>
<protein>
    <submittedName>
        <fullName evidence="1">Predicted protein</fullName>
    </submittedName>
</protein>
<dbReference type="KEGG" id="lbc:LACBIDRAFT_298739"/>
<reference evidence="1 2" key="1">
    <citation type="journal article" date="2008" name="Nature">
        <title>The genome of Laccaria bicolor provides insights into mycorrhizal symbiosis.</title>
        <authorList>
            <person name="Martin F."/>
            <person name="Aerts A."/>
            <person name="Ahren D."/>
            <person name="Brun A."/>
            <person name="Danchin E.G.J."/>
            <person name="Duchaussoy F."/>
            <person name="Gibon J."/>
            <person name="Kohler A."/>
            <person name="Lindquist E."/>
            <person name="Pereda V."/>
            <person name="Salamov A."/>
            <person name="Shapiro H.J."/>
            <person name="Wuyts J."/>
            <person name="Blaudez D."/>
            <person name="Buee M."/>
            <person name="Brokstein P."/>
            <person name="Canbaeck B."/>
            <person name="Cohen D."/>
            <person name="Courty P.E."/>
            <person name="Coutinho P.M."/>
            <person name="Delaruelle C."/>
            <person name="Detter J.C."/>
            <person name="Deveau A."/>
            <person name="DiFazio S."/>
            <person name="Duplessis S."/>
            <person name="Fraissinet-Tachet L."/>
            <person name="Lucic E."/>
            <person name="Frey-Klett P."/>
            <person name="Fourrey C."/>
            <person name="Feussner I."/>
            <person name="Gay G."/>
            <person name="Grimwood J."/>
            <person name="Hoegger P.J."/>
            <person name="Jain P."/>
            <person name="Kilaru S."/>
            <person name="Labbe J."/>
            <person name="Lin Y.C."/>
            <person name="Legue V."/>
            <person name="Le Tacon F."/>
            <person name="Marmeisse R."/>
            <person name="Melayah D."/>
            <person name="Montanini B."/>
            <person name="Muratet M."/>
            <person name="Nehls U."/>
            <person name="Niculita-Hirzel H."/>
            <person name="Oudot-Le Secq M.P."/>
            <person name="Peter M."/>
            <person name="Quesneville H."/>
            <person name="Rajashekar B."/>
            <person name="Reich M."/>
            <person name="Rouhier N."/>
            <person name="Schmutz J."/>
            <person name="Yin T."/>
            <person name="Chalot M."/>
            <person name="Henrissat B."/>
            <person name="Kuees U."/>
            <person name="Lucas S."/>
            <person name="Van de Peer Y."/>
            <person name="Podila G.K."/>
            <person name="Polle A."/>
            <person name="Pukkila P.J."/>
            <person name="Richardson P.M."/>
            <person name="Rouze P."/>
            <person name="Sanders I.R."/>
            <person name="Stajich J.E."/>
            <person name="Tunlid A."/>
            <person name="Tuskan G."/>
            <person name="Grigoriev I.V."/>
        </authorList>
    </citation>
    <scope>NUCLEOTIDE SEQUENCE [LARGE SCALE GENOMIC DNA]</scope>
    <source>
        <strain evidence="2">S238N-H82 / ATCC MYA-4686</strain>
    </source>
</reference>
<proteinExistence type="predicted"/>
<dbReference type="Proteomes" id="UP000001194">
    <property type="component" value="Unassembled WGS sequence"/>
</dbReference>
<dbReference type="EMBL" id="DS547104">
    <property type="protein sequence ID" value="EDR07478.1"/>
    <property type="molecule type" value="Genomic_DNA"/>
</dbReference>
<gene>
    <name evidence="1" type="ORF">LACBIDRAFT_298739</name>
</gene>
<sequence>MFLTRKQKKNKELSKDIFRVFQCRLSCHVSSSSSLRFTFTSHAISPWARCGLSAGYGMWEYDKVGKGTIEGRELFGVVDPAHSHWELMCGSWFEANSPKCFPPQNSRNHLTPPQCNFACTRLQIIQTIPLQSKVLPLCEAMAQATAQGFMHAL</sequence>
<organism evidence="2">
    <name type="scientific">Laccaria bicolor (strain S238N-H82 / ATCC MYA-4686)</name>
    <name type="common">Bicoloured deceiver</name>
    <name type="synonym">Laccaria laccata var. bicolor</name>
    <dbReference type="NCBI Taxonomy" id="486041"/>
    <lineage>
        <taxon>Eukaryota</taxon>
        <taxon>Fungi</taxon>
        <taxon>Dikarya</taxon>
        <taxon>Basidiomycota</taxon>
        <taxon>Agaricomycotina</taxon>
        <taxon>Agaricomycetes</taxon>
        <taxon>Agaricomycetidae</taxon>
        <taxon>Agaricales</taxon>
        <taxon>Agaricineae</taxon>
        <taxon>Hydnangiaceae</taxon>
        <taxon>Laccaria</taxon>
    </lineage>
</organism>
<dbReference type="RefSeq" id="XP_001881870.1">
    <property type="nucleotide sequence ID" value="XM_001881835.1"/>
</dbReference>
<evidence type="ECO:0000313" key="1">
    <source>
        <dbReference type="EMBL" id="EDR07478.1"/>
    </source>
</evidence>
<evidence type="ECO:0000313" key="2">
    <source>
        <dbReference type="Proteomes" id="UP000001194"/>
    </source>
</evidence>
<dbReference type="AlphaFoldDB" id="B0DDI1"/>
<accession>B0DDI1</accession>
<name>B0DDI1_LACBS</name>
<dbReference type="HOGENOM" id="CLU_1713576_0_0_1"/>